<dbReference type="EMBL" id="HBGK01031808">
    <property type="protein sequence ID" value="CAD9290372.1"/>
    <property type="molecule type" value="Transcribed_RNA"/>
</dbReference>
<dbReference type="GO" id="GO:0006740">
    <property type="term" value="P:NADPH regeneration"/>
    <property type="evidence" value="ECO:0007669"/>
    <property type="project" value="TreeGrafter"/>
</dbReference>
<dbReference type="GO" id="GO:0005737">
    <property type="term" value="C:cytoplasm"/>
    <property type="evidence" value="ECO:0007669"/>
    <property type="project" value="TreeGrafter"/>
</dbReference>
<dbReference type="InterPro" id="IPR055170">
    <property type="entry name" value="GFO_IDH_MocA-like_dom"/>
</dbReference>
<name>A0A7S1V938_9STRA</name>
<dbReference type="Gene3D" id="3.40.50.720">
    <property type="entry name" value="NAD(P)-binding Rossmann-like Domain"/>
    <property type="match status" value="1"/>
</dbReference>
<dbReference type="InterPro" id="IPR000683">
    <property type="entry name" value="Gfo/Idh/MocA-like_OxRdtase_N"/>
</dbReference>
<organism evidence="5">
    <name type="scientific">Grammatophora oceanica</name>
    <dbReference type="NCBI Taxonomy" id="210454"/>
    <lineage>
        <taxon>Eukaryota</taxon>
        <taxon>Sar</taxon>
        <taxon>Stramenopiles</taxon>
        <taxon>Ochrophyta</taxon>
        <taxon>Bacillariophyta</taxon>
        <taxon>Fragilariophyceae</taxon>
        <taxon>Fragilariophycidae</taxon>
        <taxon>Rhabdonematales</taxon>
        <taxon>Grammatophoraceae</taxon>
        <taxon>Grammatophora</taxon>
    </lineage>
</organism>
<dbReference type="Pfam" id="PF22725">
    <property type="entry name" value="GFO_IDH_MocA_C3"/>
    <property type="match status" value="1"/>
</dbReference>
<evidence type="ECO:0000256" key="2">
    <source>
        <dbReference type="ARBA" id="ARBA00023002"/>
    </source>
</evidence>
<dbReference type="InterPro" id="IPR036291">
    <property type="entry name" value="NAD(P)-bd_dom_sf"/>
</dbReference>
<evidence type="ECO:0000259" key="4">
    <source>
        <dbReference type="Pfam" id="PF22725"/>
    </source>
</evidence>
<feature type="domain" description="Gfo/Idh/MocA-like oxidoreductase N-terminal" evidence="3">
    <location>
        <begin position="39"/>
        <end position="156"/>
    </location>
</feature>
<dbReference type="PANTHER" id="PTHR42840:SF3">
    <property type="entry name" value="BINDING ROSSMANN FOLD OXIDOREDUCTASE, PUTATIVE (AFU_ORTHOLOGUE AFUA_2G10240)-RELATED"/>
    <property type="match status" value="1"/>
</dbReference>
<gene>
    <name evidence="5" type="ORF">GOCE00092_LOCUS16606</name>
</gene>
<evidence type="ECO:0000313" key="5">
    <source>
        <dbReference type="EMBL" id="CAD9290372.1"/>
    </source>
</evidence>
<dbReference type="Gene3D" id="3.30.360.10">
    <property type="entry name" value="Dihydrodipicolinate Reductase, domain 2"/>
    <property type="match status" value="1"/>
</dbReference>
<dbReference type="GO" id="GO:0000166">
    <property type="term" value="F:nucleotide binding"/>
    <property type="evidence" value="ECO:0007669"/>
    <property type="project" value="InterPro"/>
</dbReference>
<dbReference type="PANTHER" id="PTHR42840">
    <property type="entry name" value="NAD(P)-BINDING ROSSMANN-FOLD SUPERFAMILY PROTEIN-RELATED"/>
    <property type="match status" value="1"/>
</dbReference>
<dbReference type="GO" id="GO:0016491">
    <property type="term" value="F:oxidoreductase activity"/>
    <property type="evidence" value="ECO:0007669"/>
    <property type="project" value="UniProtKB-KW"/>
</dbReference>
<protein>
    <recommendedName>
        <fullName evidence="6">Gfo/Idh/MocA-like oxidoreductase N-terminal domain-containing protein</fullName>
    </recommendedName>
</protein>
<dbReference type="AlphaFoldDB" id="A0A7S1V938"/>
<keyword evidence="2" id="KW-0560">Oxidoreductase</keyword>
<evidence type="ECO:0008006" key="6">
    <source>
        <dbReference type="Google" id="ProtNLM"/>
    </source>
</evidence>
<dbReference type="SUPFAM" id="SSF55347">
    <property type="entry name" value="Glyceraldehyde-3-phosphate dehydrogenase-like, C-terminal domain"/>
    <property type="match status" value="1"/>
</dbReference>
<feature type="domain" description="GFO/IDH/MocA-like oxidoreductase" evidence="4">
    <location>
        <begin position="169"/>
        <end position="284"/>
    </location>
</feature>
<proteinExistence type="inferred from homology"/>
<comment type="similarity">
    <text evidence="1">Belongs to the Gfo/Idh/MocA family.</text>
</comment>
<sequence>MRTSVLQLRRCLERSGHRRNLQRSMSAWRTTSMPERRAKVVVVGSGRMGQIRSSLLFANPRFELAGVVDVNFDGAANLAQSFRTRPYENIEEAVLDNKGDLDGVVVCSPTFTHEDVVTNAASYGLDVFTEKPVDETADKIRHLFNVVEEANIQLCCGFQRRFDNSYVSATKSVHTGQIGKPVSASLFFADHPCPPKEFLLNGGNIFMDLSAHDVDYIMHTLQDHVVSVYATGTSSTEELEAAGVHDNATMMMRFSKGTVVTLFMSRSATYGYDQRCEIFGEEGLVSVGNEHKHSTTLSNQAGIHQSNLKYSFPQRFHQAFGTELDAFADTVLLKEKWPVTAENCIMVQKVADAADISCKSGQVVEIDYSDMVLDEQDVEPPAVAVGW</sequence>
<evidence type="ECO:0000256" key="1">
    <source>
        <dbReference type="ARBA" id="ARBA00010928"/>
    </source>
</evidence>
<evidence type="ECO:0000259" key="3">
    <source>
        <dbReference type="Pfam" id="PF01408"/>
    </source>
</evidence>
<reference evidence="5" key="1">
    <citation type="submission" date="2021-01" db="EMBL/GenBank/DDBJ databases">
        <authorList>
            <person name="Corre E."/>
            <person name="Pelletier E."/>
            <person name="Niang G."/>
            <person name="Scheremetjew M."/>
            <person name="Finn R."/>
            <person name="Kale V."/>
            <person name="Holt S."/>
            <person name="Cochrane G."/>
            <person name="Meng A."/>
            <person name="Brown T."/>
            <person name="Cohen L."/>
        </authorList>
    </citation>
    <scope>NUCLEOTIDE SEQUENCE</scope>
    <source>
        <strain evidence="5">CCMP 410</strain>
    </source>
</reference>
<accession>A0A7S1V938</accession>
<dbReference type="Pfam" id="PF01408">
    <property type="entry name" value="GFO_IDH_MocA"/>
    <property type="match status" value="1"/>
</dbReference>
<dbReference type="SUPFAM" id="SSF51735">
    <property type="entry name" value="NAD(P)-binding Rossmann-fold domains"/>
    <property type="match status" value="1"/>
</dbReference>